<organism evidence="2 3">
    <name type="scientific">Colocasia esculenta</name>
    <name type="common">Wild taro</name>
    <name type="synonym">Arum esculentum</name>
    <dbReference type="NCBI Taxonomy" id="4460"/>
    <lineage>
        <taxon>Eukaryota</taxon>
        <taxon>Viridiplantae</taxon>
        <taxon>Streptophyta</taxon>
        <taxon>Embryophyta</taxon>
        <taxon>Tracheophyta</taxon>
        <taxon>Spermatophyta</taxon>
        <taxon>Magnoliopsida</taxon>
        <taxon>Liliopsida</taxon>
        <taxon>Araceae</taxon>
        <taxon>Aroideae</taxon>
        <taxon>Colocasieae</taxon>
        <taxon>Colocasia</taxon>
    </lineage>
</organism>
<proteinExistence type="predicted"/>
<reference evidence="2" key="1">
    <citation type="submission" date="2017-07" db="EMBL/GenBank/DDBJ databases">
        <title>Taro Niue Genome Assembly and Annotation.</title>
        <authorList>
            <person name="Atibalentja N."/>
            <person name="Keating K."/>
            <person name="Fields C.J."/>
        </authorList>
    </citation>
    <scope>NUCLEOTIDE SEQUENCE</scope>
    <source>
        <strain evidence="2">Niue_2</strain>
        <tissue evidence="2">Leaf</tissue>
    </source>
</reference>
<gene>
    <name evidence="2" type="ORF">Taro_033927</name>
</gene>
<evidence type="ECO:0000313" key="2">
    <source>
        <dbReference type="EMBL" id="MQM01176.1"/>
    </source>
</evidence>
<dbReference type="OrthoDB" id="753354at2759"/>
<comment type="caution">
    <text evidence="2">The sequence shown here is derived from an EMBL/GenBank/DDBJ whole genome shotgun (WGS) entry which is preliminary data.</text>
</comment>
<dbReference type="AlphaFoldDB" id="A0A843VZA4"/>
<keyword evidence="3" id="KW-1185">Reference proteome</keyword>
<protein>
    <submittedName>
        <fullName evidence="2">Uncharacterized protein</fullName>
    </submittedName>
</protein>
<evidence type="ECO:0000256" key="1">
    <source>
        <dbReference type="SAM" id="SignalP"/>
    </source>
</evidence>
<dbReference type="EMBL" id="NMUH01002632">
    <property type="protein sequence ID" value="MQM01176.1"/>
    <property type="molecule type" value="Genomic_DNA"/>
</dbReference>
<keyword evidence="1" id="KW-0732">Signal</keyword>
<feature type="chain" id="PRO_5032416378" evidence="1">
    <location>
        <begin position="23"/>
        <end position="82"/>
    </location>
</feature>
<sequence>MTTHRVEAVAISLLVMLFAAGGEWVDYPSGVRCCSDIPVERCDPRSPDANAACRDVCHYGGCRRGGQCEDGVLLGRFCHCNC</sequence>
<name>A0A843VZA4_COLES</name>
<dbReference type="Proteomes" id="UP000652761">
    <property type="component" value="Unassembled WGS sequence"/>
</dbReference>
<feature type="signal peptide" evidence="1">
    <location>
        <begin position="1"/>
        <end position="22"/>
    </location>
</feature>
<evidence type="ECO:0000313" key="3">
    <source>
        <dbReference type="Proteomes" id="UP000652761"/>
    </source>
</evidence>
<accession>A0A843VZA4</accession>